<reference evidence="2" key="1">
    <citation type="submission" date="2022-11" db="UniProtKB">
        <authorList>
            <consortium name="WormBaseParasite"/>
        </authorList>
    </citation>
    <scope>IDENTIFICATION</scope>
</reference>
<evidence type="ECO:0000313" key="2">
    <source>
        <dbReference type="WBParaSite" id="PSAMB.scaffold4448size14552.g24327.t1"/>
    </source>
</evidence>
<accession>A0A914WM77</accession>
<dbReference type="WBParaSite" id="PSAMB.scaffold4448size14552.g24327.t1">
    <property type="protein sequence ID" value="PSAMB.scaffold4448size14552.g24327.t1"/>
    <property type="gene ID" value="PSAMB.scaffold4448size14552.g24327"/>
</dbReference>
<name>A0A914WM77_9BILA</name>
<organism evidence="1 2">
    <name type="scientific">Plectus sambesii</name>
    <dbReference type="NCBI Taxonomy" id="2011161"/>
    <lineage>
        <taxon>Eukaryota</taxon>
        <taxon>Metazoa</taxon>
        <taxon>Ecdysozoa</taxon>
        <taxon>Nematoda</taxon>
        <taxon>Chromadorea</taxon>
        <taxon>Plectida</taxon>
        <taxon>Plectina</taxon>
        <taxon>Plectoidea</taxon>
        <taxon>Plectidae</taxon>
        <taxon>Plectus</taxon>
    </lineage>
</organism>
<proteinExistence type="predicted"/>
<sequence>MYNRTRDGHPTTNNSLEAYHRSLNTHFGVAHPTMWVALEKLMSYQKRIDNDYEEVISHRHPSITRPHSKWLKAEERKLACVKGYDRVANKVDYLRGIAHNLSL</sequence>
<keyword evidence="1" id="KW-1185">Reference proteome</keyword>
<evidence type="ECO:0000313" key="1">
    <source>
        <dbReference type="Proteomes" id="UP000887566"/>
    </source>
</evidence>
<dbReference type="Proteomes" id="UP000887566">
    <property type="component" value="Unplaced"/>
</dbReference>
<dbReference type="AlphaFoldDB" id="A0A914WM77"/>
<protein>
    <submittedName>
        <fullName evidence="2">Transposase</fullName>
    </submittedName>
</protein>